<reference evidence="10" key="1">
    <citation type="submission" date="2015-11" db="EMBL/GenBank/DDBJ databases">
        <authorList>
            <person name="Li Y."/>
            <person name="Shu C."/>
            <person name="Zhang J."/>
        </authorList>
    </citation>
    <scope>NUCLEOTIDE SEQUENCE</scope>
</reference>
<dbReference type="PANTHER" id="PTHR37003:SF2">
    <property type="entry name" value="PESTICIDAL CRYSTAL PROTEIN N-TERMINAL DOMAIN-CONTAINING PROTEIN"/>
    <property type="match status" value="1"/>
</dbReference>
<dbReference type="SUPFAM" id="SSF49785">
    <property type="entry name" value="Galactose-binding domain-like"/>
    <property type="match status" value="1"/>
</dbReference>
<dbReference type="Gene3D" id="2.60.120.260">
    <property type="entry name" value="Galactose-binding domain-like"/>
    <property type="match status" value="1"/>
</dbReference>
<dbReference type="InterPro" id="IPR038979">
    <property type="entry name" value="Pest_crys"/>
</dbReference>
<feature type="domain" description="Pesticidal crystal protein" evidence="7">
    <location>
        <begin position="291"/>
        <end position="515"/>
    </location>
</feature>
<evidence type="ECO:0000259" key="9">
    <source>
        <dbReference type="Pfam" id="PF03945"/>
    </source>
</evidence>
<protein>
    <recommendedName>
        <fullName evidence="5">Crystaline entomocidal protoxin</fullName>
    </recommendedName>
</protein>
<sequence length="746" mass="84750">MNSNNQNEYNASFTTSVPNYSTSYPLTNDQTTVLNNMNYKDYLMMIEGSNHQFSGGPELYSSLGTMDKILSITGAVLGALGVPGAGMVVGAVQKILDILAPEDPWAQFMERVEQLVNQKIEKQTRDKAIAELEGLVNNFQLYLVALEEWKAAPSSTRVQRDVKNRFEILDSLFTQYIPSFRISSYEVPLLTVYTQAANLHLLLLRDASVLGEKWGWNTLTINNYYDRQMKLTAEYSNHCVKWYNTGLDRLRGSTAQQWFTFNQYRREMTLMVLDLVALFPNYDTRTYPMETHAELTRTVYTDPIAYDQVGDNNWRKYGPSFSELESLIRPPSLFTWLDSINIYTTKVSYFERYINSWTGHLLRLSYTNSTKYTASEHGNNRDYINQFFVNAQSKDIYQTIAYPYAFRVGPTLEKLNYIYGVPKLVFNMTPEAGPAHTSIYSQATGGSYLQSLTKDSESELPTAPFSDKPIAPFSDKSQPNEETYTHRLAYATMIQMPKINGKGYLPLLGWTHRSVKRSNTVYTDKITQIPVVKGSEIWNTSTIINSGYAGGGIIKDTKSSTHDTSLTRMVSLGIKTEDLKPSVFAKYRIRVKYAADVDGQFEVFINNTSPVKVNFKATMTSGANLQYNSFKYVEYTGYFNNREVSLQISSSTPQGRTRNVYIDKIEFIPENANNKSGEDLEEAKKAVNSLFTNTKESLQTGITDHQINQAGNLVECLSDELHPNEKRLLWDAAKEAKRLIQVRNSI</sequence>
<evidence type="ECO:0000259" key="8">
    <source>
        <dbReference type="Pfam" id="PF03944"/>
    </source>
</evidence>
<dbReference type="SUPFAM" id="SSF51096">
    <property type="entry name" value="delta-Endotoxin (insectocide), middle domain"/>
    <property type="match status" value="1"/>
</dbReference>
<feature type="non-terminal residue" evidence="10">
    <location>
        <position position="746"/>
    </location>
</feature>
<dbReference type="InterPro" id="IPR008979">
    <property type="entry name" value="Galactose-bd-like_sf"/>
</dbReference>
<evidence type="ECO:0000256" key="2">
    <source>
        <dbReference type="ARBA" id="ARBA00022656"/>
    </source>
</evidence>
<dbReference type="Pfam" id="PF00555">
    <property type="entry name" value="Endotoxin_M"/>
    <property type="match status" value="1"/>
</dbReference>
<accession>A0A5K5D8E9</accession>
<dbReference type="EMBL" id="KU145403">
    <property type="protein sequence ID" value="API61859.1"/>
    <property type="molecule type" value="Genomic_DNA"/>
</dbReference>
<dbReference type="InterPro" id="IPR036716">
    <property type="entry name" value="Pest_crys_N_sf"/>
</dbReference>
<keyword evidence="3" id="KW-0749">Sporulation</keyword>
<evidence type="ECO:0000256" key="5">
    <source>
        <dbReference type="ARBA" id="ARBA00029653"/>
    </source>
</evidence>
<dbReference type="InterPro" id="IPR001178">
    <property type="entry name" value="Pest_cryst_dom_II"/>
</dbReference>
<dbReference type="GO" id="GO:0005102">
    <property type="term" value="F:signaling receptor binding"/>
    <property type="evidence" value="ECO:0007669"/>
    <property type="project" value="InterPro"/>
</dbReference>
<evidence type="ECO:0000256" key="4">
    <source>
        <dbReference type="ARBA" id="ARBA00023026"/>
    </source>
</evidence>
<feature type="domain" description="Pesticidal crystal protein" evidence="8">
    <location>
        <begin position="526"/>
        <end position="670"/>
    </location>
</feature>
<feature type="domain" description="Pesticidal crystal protein" evidence="9">
    <location>
        <begin position="107"/>
        <end position="283"/>
    </location>
</feature>
<evidence type="ECO:0000313" key="10">
    <source>
        <dbReference type="EMBL" id="API61859.1"/>
    </source>
</evidence>
<dbReference type="GO" id="GO:0030435">
    <property type="term" value="P:sporulation resulting in formation of a cellular spore"/>
    <property type="evidence" value="ECO:0007669"/>
    <property type="project" value="UniProtKB-KW"/>
</dbReference>
<evidence type="ECO:0000256" key="1">
    <source>
        <dbReference type="ARBA" id="ARBA00007819"/>
    </source>
</evidence>
<keyword evidence="2" id="KW-0800">Toxin</keyword>
<dbReference type="InterPro" id="IPR005639">
    <property type="entry name" value="Pest_crys_dom_I"/>
</dbReference>
<dbReference type="InterPro" id="IPR036399">
    <property type="entry name" value="Pest_cryst_cen_dom_sf"/>
</dbReference>
<keyword evidence="4" id="KW-0843">Virulence</keyword>
<gene>
    <name evidence="10" type="primary">cry8</name>
</gene>
<dbReference type="GO" id="GO:0001907">
    <property type="term" value="P:symbiont-mediated killing of host cell"/>
    <property type="evidence" value="ECO:0007669"/>
    <property type="project" value="InterPro"/>
</dbReference>
<evidence type="ECO:0000256" key="3">
    <source>
        <dbReference type="ARBA" id="ARBA00022969"/>
    </source>
</evidence>
<organism evidence="10">
    <name type="scientific">Bacillus thuringiensis</name>
    <dbReference type="NCBI Taxonomy" id="1428"/>
    <lineage>
        <taxon>Bacteria</taxon>
        <taxon>Bacillati</taxon>
        <taxon>Bacillota</taxon>
        <taxon>Bacilli</taxon>
        <taxon>Bacillales</taxon>
        <taxon>Bacillaceae</taxon>
        <taxon>Bacillus</taxon>
        <taxon>Bacillus cereus group</taxon>
    </lineage>
</organism>
<proteinExistence type="inferred from homology"/>
<dbReference type="SUPFAM" id="SSF56849">
    <property type="entry name" value="delta-Endotoxin (insectocide), N-terminal domain"/>
    <property type="match status" value="1"/>
</dbReference>
<name>A0A5K5D8E9_BACTU</name>
<comment type="similarity">
    <text evidence="1">Belongs to the delta endotoxin family.</text>
</comment>
<dbReference type="InterPro" id="IPR005638">
    <property type="entry name" value="Pest_crys_dom-III"/>
</dbReference>
<dbReference type="Gene3D" id="2.100.10.10">
    <property type="entry name" value="Pesticidal crystal protein, central domain"/>
    <property type="match status" value="1"/>
</dbReference>
<dbReference type="Gene3D" id="1.20.190.10">
    <property type="entry name" value="Pesticidal crystal protein, N-terminal domain"/>
    <property type="match status" value="1"/>
</dbReference>
<feature type="region of interest" description="Disordered" evidence="6">
    <location>
        <begin position="458"/>
        <end position="479"/>
    </location>
</feature>
<evidence type="ECO:0000256" key="6">
    <source>
        <dbReference type="SAM" id="MobiDB-lite"/>
    </source>
</evidence>
<dbReference type="Pfam" id="PF03944">
    <property type="entry name" value="Endotoxin_C"/>
    <property type="match status" value="1"/>
</dbReference>
<dbReference type="CDD" id="cd04085">
    <property type="entry name" value="delta_endotoxin_C"/>
    <property type="match status" value="1"/>
</dbReference>
<dbReference type="GO" id="GO:0090729">
    <property type="term" value="F:toxin activity"/>
    <property type="evidence" value="ECO:0007669"/>
    <property type="project" value="UniProtKB-KW"/>
</dbReference>
<dbReference type="PANTHER" id="PTHR37003">
    <property type="entry name" value="ENDOTOXIN_N DOMAIN-CONTAINING PROTEIN-RELATED"/>
    <property type="match status" value="1"/>
</dbReference>
<dbReference type="AlphaFoldDB" id="A0A5K5D8E9"/>
<evidence type="ECO:0000259" key="7">
    <source>
        <dbReference type="Pfam" id="PF00555"/>
    </source>
</evidence>
<dbReference type="Pfam" id="PF03945">
    <property type="entry name" value="Endotoxin_N"/>
    <property type="match status" value="1"/>
</dbReference>